<gene>
    <name evidence="1" type="ORF">SDC9_129678</name>
</gene>
<dbReference type="AlphaFoldDB" id="A0A645CZN0"/>
<accession>A0A645CZN0</accession>
<name>A0A645CZN0_9ZZZZ</name>
<comment type="caution">
    <text evidence="1">The sequence shown here is derived from an EMBL/GenBank/DDBJ whole genome shotgun (WGS) entry which is preliminary data.</text>
</comment>
<protein>
    <submittedName>
        <fullName evidence="1">Uncharacterized protein</fullName>
    </submittedName>
</protein>
<evidence type="ECO:0000313" key="1">
    <source>
        <dbReference type="EMBL" id="MPM82616.1"/>
    </source>
</evidence>
<proteinExistence type="predicted"/>
<reference evidence="1" key="1">
    <citation type="submission" date="2019-08" db="EMBL/GenBank/DDBJ databases">
        <authorList>
            <person name="Kucharzyk K."/>
            <person name="Murdoch R.W."/>
            <person name="Higgins S."/>
            <person name="Loffler F."/>
        </authorList>
    </citation>
    <scope>NUCLEOTIDE SEQUENCE</scope>
</reference>
<organism evidence="1">
    <name type="scientific">bioreactor metagenome</name>
    <dbReference type="NCBI Taxonomy" id="1076179"/>
    <lineage>
        <taxon>unclassified sequences</taxon>
        <taxon>metagenomes</taxon>
        <taxon>ecological metagenomes</taxon>
    </lineage>
</organism>
<dbReference type="EMBL" id="VSSQ01031648">
    <property type="protein sequence ID" value="MPM82616.1"/>
    <property type="molecule type" value="Genomic_DNA"/>
</dbReference>
<sequence length="244" mass="28583">MGDGKLIMKKDCMYLEKLIESIIYTPNAFKINLGNGKSILSIVSNDKGINEYFAISAIYDTIIDIDRIIKYAFAETTKYNLPETLDEYNPLSKPSEMDIIALYHIENIVFRISVLWDLLAQICNIIFHTDQKPEKIYYNKYFRYYENSFNIAKDIISYFDEEDNNTDKNPWLGNHAFLNEYRNQMTHRISPSITTISTFGSILRPPAMYILHRSIEDYYVVSSYLCRVLNDYTTTNTDWPSIKL</sequence>